<keyword evidence="2" id="KW-0238">DNA-binding</keyword>
<dbReference type="Proteomes" id="UP000253208">
    <property type="component" value="Unassembled WGS sequence"/>
</dbReference>
<evidence type="ECO:0000313" key="5">
    <source>
        <dbReference type="EMBL" id="RCH45141.1"/>
    </source>
</evidence>
<gene>
    <name evidence="5" type="ORF">C4886_04305</name>
</gene>
<evidence type="ECO:0000256" key="3">
    <source>
        <dbReference type="ARBA" id="ARBA00023163"/>
    </source>
</evidence>
<dbReference type="PANTHER" id="PTHR47893">
    <property type="entry name" value="REGULATORY PROTEIN PCHR"/>
    <property type="match status" value="1"/>
</dbReference>
<name>A0A367G599_9FIRM</name>
<proteinExistence type="predicted"/>
<dbReference type="GO" id="GO:0043565">
    <property type="term" value="F:sequence-specific DNA binding"/>
    <property type="evidence" value="ECO:0007669"/>
    <property type="project" value="InterPro"/>
</dbReference>
<accession>A0A367G599</accession>
<dbReference type="GO" id="GO:0003700">
    <property type="term" value="F:DNA-binding transcription factor activity"/>
    <property type="evidence" value="ECO:0007669"/>
    <property type="project" value="InterPro"/>
</dbReference>
<reference evidence="5 6" key="1">
    <citation type="submission" date="2018-02" db="EMBL/GenBank/DDBJ databases">
        <title>Complete genome sequencing of Faecalibacterium prausnitzii strains isolated from the human gut.</title>
        <authorList>
            <person name="Fitzgerald B.C."/>
            <person name="Shkoporov A.N."/>
            <person name="Ross P.R."/>
            <person name="Hill C."/>
        </authorList>
    </citation>
    <scope>NUCLEOTIDE SEQUENCE [LARGE SCALE GENOMIC DNA]</scope>
    <source>
        <strain evidence="5 6">APC942/31-1</strain>
    </source>
</reference>
<dbReference type="GeneID" id="92825850"/>
<dbReference type="InterPro" id="IPR053142">
    <property type="entry name" value="PchR_regulatory_protein"/>
</dbReference>
<dbReference type="PRINTS" id="PR00032">
    <property type="entry name" value="HTHARAC"/>
</dbReference>
<dbReference type="Pfam" id="PF12833">
    <property type="entry name" value="HTH_18"/>
    <property type="match status" value="1"/>
</dbReference>
<keyword evidence="1" id="KW-0805">Transcription regulation</keyword>
<dbReference type="EMBL" id="PSQG01000005">
    <property type="protein sequence ID" value="RCH45141.1"/>
    <property type="molecule type" value="Genomic_DNA"/>
</dbReference>
<evidence type="ECO:0000256" key="1">
    <source>
        <dbReference type="ARBA" id="ARBA00023015"/>
    </source>
</evidence>
<dbReference type="InterPro" id="IPR020449">
    <property type="entry name" value="Tscrpt_reg_AraC-type_HTH"/>
</dbReference>
<dbReference type="InterPro" id="IPR018060">
    <property type="entry name" value="HTH_AraC"/>
</dbReference>
<keyword evidence="3" id="KW-0804">Transcription</keyword>
<evidence type="ECO:0000259" key="4">
    <source>
        <dbReference type="PROSITE" id="PS01124"/>
    </source>
</evidence>
<organism evidence="5 6">
    <name type="scientific">Blautia obeum</name>
    <dbReference type="NCBI Taxonomy" id="40520"/>
    <lineage>
        <taxon>Bacteria</taxon>
        <taxon>Bacillati</taxon>
        <taxon>Bacillota</taxon>
        <taxon>Clostridia</taxon>
        <taxon>Lachnospirales</taxon>
        <taxon>Lachnospiraceae</taxon>
        <taxon>Blautia</taxon>
    </lineage>
</organism>
<dbReference type="AlphaFoldDB" id="A0A367G599"/>
<feature type="domain" description="HTH araC/xylS-type" evidence="4">
    <location>
        <begin position="226"/>
        <end position="324"/>
    </location>
</feature>
<dbReference type="PROSITE" id="PS01124">
    <property type="entry name" value="HTH_ARAC_FAMILY_2"/>
    <property type="match status" value="1"/>
</dbReference>
<dbReference type="Gene3D" id="1.10.10.60">
    <property type="entry name" value="Homeodomain-like"/>
    <property type="match status" value="1"/>
</dbReference>
<dbReference type="SMART" id="SM00342">
    <property type="entry name" value="HTH_ARAC"/>
    <property type="match status" value="1"/>
</dbReference>
<dbReference type="PANTHER" id="PTHR47893:SF1">
    <property type="entry name" value="REGULATORY PROTEIN PCHR"/>
    <property type="match status" value="1"/>
</dbReference>
<dbReference type="InterPro" id="IPR009057">
    <property type="entry name" value="Homeodomain-like_sf"/>
</dbReference>
<evidence type="ECO:0000256" key="2">
    <source>
        <dbReference type="ARBA" id="ARBA00023125"/>
    </source>
</evidence>
<comment type="caution">
    <text evidence="5">The sequence shown here is derived from an EMBL/GenBank/DDBJ whole genome shotgun (WGS) entry which is preliminary data.</text>
</comment>
<sequence>MKINDVIKKCIKIPGISIKQAEYSMELILNTKEGKGSMTFFSLFPGLSLAYIFINSPTWTAPDLRSDSSITKGPLLLNYCVTGRCEMILNNKNFVYIKDRELSLTECFAQKEYVYPKRIYEGLEFFIDIDTFTLENTWVQNEFSIDFRKISKMFCPHGSTYISTATHETEEILKKLWELYDFPASFAVIQMKIYTLALFSVLQNLEAIPKSQACTFFTESQVNIAKKVENIITSDLRLHHPAWELAEYFSISETSLKNYFRGVYGQNISVYLREMRMNKAGELLASTRLSVAEIAAQVGYLNQSKFASVFKKHFGVSPLEYRRTRHLDS</sequence>
<dbReference type="SUPFAM" id="SSF46689">
    <property type="entry name" value="Homeodomain-like"/>
    <property type="match status" value="1"/>
</dbReference>
<protein>
    <submittedName>
        <fullName evidence="5">AraC family transcriptional regulator</fullName>
    </submittedName>
</protein>
<dbReference type="RefSeq" id="WP_005333772.1">
    <property type="nucleotide sequence ID" value="NZ_PSQG01000005.1"/>
</dbReference>
<evidence type="ECO:0000313" key="6">
    <source>
        <dbReference type="Proteomes" id="UP000253208"/>
    </source>
</evidence>